<evidence type="ECO:0000313" key="1">
    <source>
        <dbReference type="EMBL" id="TWB09184.1"/>
    </source>
</evidence>
<dbReference type="Proteomes" id="UP000319859">
    <property type="component" value="Unassembled WGS sequence"/>
</dbReference>
<accession>A0A560EIJ1</accession>
<dbReference type="EMBL" id="VITN01000046">
    <property type="protein sequence ID" value="TWB09184.1"/>
    <property type="molecule type" value="Genomic_DNA"/>
</dbReference>
<sequence>MPTVFRWNGFRFYFFSNEASPREPVHIHVERDGGEAKLWLFPEVHVADCVGFSRSTQADLVRIVEARRQEIERAWNEHFR</sequence>
<gene>
    <name evidence="1" type="ORF">FBZ89_14614</name>
</gene>
<organism evidence="1 2">
    <name type="scientific">Nitrospirillum amazonense</name>
    <dbReference type="NCBI Taxonomy" id="28077"/>
    <lineage>
        <taxon>Bacteria</taxon>
        <taxon>Pseudomonadati</taxon>
        <taxon>Pseudomonadota</taxon>
        <taxon>Alphaproteobacteria</taxon>
        <taxon>Rhodospirillales</taxon>
        <taxon>Azospirillaceae</taxon>
        <taxon>Nitrospirillum</taxon>
    </lineage>
</organism>
<dbReference type="Pfam" id="PF13711">
    <property type="entry name" value="DUF4160"/>
    <property type="match status" value="1"/>
</dbReference>
<dbReference type="InterPro" id="IPR025427">
    <property type="entry name" value="DUF4160"/>
</dbReference>
<dbReference type="OrthoDB" id="122670at2"/>
<name>A0A560EIJ1_9PROT</name>
<evidence type="ECO:0000313" key="2">
    <source>
        <dbReference type="Proteomes" id="UP000319859"/>
    </source>
</evidence>
<proteinExistence type="predicted"/>
<comment type="caution">
    <text evidence="1">The sequence shown here is derived from an EMBL/GenBank/DDBJ whole genome shotgun (WGS) entry which is preliminary data.</text>
</comment>
<dbReference type="AlphaFoldDB" id="A0A560EIJ1"/>
<dbReference type="RefSeq" id="WP_145754741.1">
    <property type="nucleotide sequence ID" value="NZ_VITN01000046.1"/>
</dbReference>
<reference evidence="1 2" key="1">
    <citation type="submission" date="2019-06" db="EMBL/GenBank/DDBJ databases">
        <title>Genomic Encyclopedia of Type Strains, Phase IV (KMG-V): Genome sequencing to study the core and pangenomes of soil and plant-associated prokaryotes.</title>
        <authorList>
            <person name="Whitman W."/>
        </authorList>
    </citation>
    <scope>NUCLEOTIDE SEQUENCE [LARGE SCALE GENOMIC DNA]</scope>
    <source>
        <strain evidence="1 2">BR 11880</strain>
    </source>
</reference>
<protein>
    <submittedName>
        <fullName evidence="1">Uncharacterized protein DUF4160</fullName>
    </submittedName>
</protein>